<dbReference type="EMBL" id="KV441549">
    <property type="protein sequence ID" value="OAG09290.1"/>
    <property type="molecule type" value="Genomic_DNA"/>
</dbReference>
<feature type="domain" description="Extradiol ring-cleavage dioxygenase class III enzyme subunit B" evidence="6">
    <location>
        <begin position="69"/>
        <end position="290"/>
    </location>
</feature>
<dbReference type="InterPro" id="IPR014436">
    <property type="entry name" value="Extradiol_dOase_DODA"/>
</dbReference>
<dbReference type="PANTHER" id="PTHR30096:SF0">
    <property type="entry name" value="4,5-DOPA DIOXYGENASE EXTRADIOL-LIKE PROTEIN"/>
    <property type="match status" value="1"/>
</dbReference>
<keyword evidence="3" id="KW-0479">Metal-binding</keyword>
<dbReference type="CDD" id="cd07363">
    <property type="entry name" value="45_DOPA_Dioxygenase"/>
    <property type="match status" value="1"/>
</dbReference>
<evidence type="ECO:0000256" key="3">
    <source>
        <dbReference type="ARBA" id="ARBA00022723"/>
    </source>
</evidence>
<dbReference type="Pfam" id="PF02900">
    <property type="entry name" value="LigB"/>
    <property type="match status" value="1"/>
</dbReference>
<evidence type="ECO:0000256" key="2">
    <source>
        <dbReference type="ARBA" id="ARBA00007581"/>
    </source>
</evidence>
<keyword evidence="8" id="KW-1185">Reference proteome</keyword>
<dbReference type="RefSeq" id="XP_018039655.1">
    <property type="nucleotide sequence ID" value="XM_018180701.1"/>
</dbReference>
<evidence type="ECO:0000313" key="7">
    <source>
        <dbReference type="EMBL" id="OAG09290.1"/>
    </source>
</evidence>
<evidence type="ECO:0000256" key="4">
    <source>
        <dbReference type="ARBA" id="ARBA00022833"/>
    </source>
</evidence>
<dbReference type="AlphaFoldDB" id="A0A177CQX0"/>
<organism evidence="7 8">
    <name type="scientific">Paraphaeosphaeria sporulosa</name>
    <dbReference type="NCBI Taxonomy" id="1460663"/>
    <lineage>
        <taxon>Eukaryota</taxon>
        <taxon>Fungi</taxon>
        <taxon>Dikarya</taxon>
        <taxon>Ascomycota</taxon>
        <taxon>Pezizomycotina</taxon>
        <taxon>Dothideomycetes</taxon>
        <taxon>Pleosporomycetidae</taxon>
        <taxon>Pleosporales</taxon>
        <taxon>Massarineae</taxon>
        <taxon>Didymosphaeriaceae</taxon>
        <taxon>Paraphaeosphaeria</taxon>
    </lineage>
</organism>
<dbReference type="InParanoid" id="A0A177CQX0"/>
<dbReference type="PANTHER" id="PTHR30096">
    <property type="entry name" value="4,5-DOPA DIOXYGENASE EXTRADIOL-LIKE PROTEIN"/>
    <property type="match status" value="1"/>
</dbReference>
<dbReference type="SUPFAM" id="SSF53213">
    <property type="entry name" value="LigB-like"/>
    <property type="match status" value="1"/>
</dbReference>
<evidence type="ECO:0000256" key="5">
    <source>
        <dbReference type="ARBA" id="ARBA00023002"/>
    </source>
</evidence>
<comment type="cofactor">
    <cofactor evidence="1">
        <name>Zn(2+)</name>
        <dbReference type="ChEBI" id="CHEBI:29105"/>
    </cofactor>
</comment>
<dbReference type="OrthoDB" id="7396853at2759"/>
<accession>A0A177CQX0</accession>
<keyword evidence="5" id="KW-0560">Oxidoreductase</keyword>
<dbReference type="GO" id="GO:0008198">
    <property type="term" value="F:ferrous iron binding"/>
    <property type="evidence" value="ECO:0007669"/>
    <property type="project" value="InterPro"/>
</dbReference>
<protein>
    <submittedName>
        <fullName evidence="7">Putative aromatic ring-opening dioxygenase LigB subunit</fullName>
    </submittedName>
</protein>
<name>A0A177CQX0_9PLEO</name>
<keyword evidence="7" id="KW-0223">Dioxygenase</keyword>
<comment type="similarity">
    <text evidence="2">Belongs to the DODA-type extradiol aromatic ring-opening dioxygenase family.</text>
</comment>
<dbReference type="InterPro" id="IPR004183">
    <property type="entry name" value="Xdiol_dOase_suB"/>
</dbReference>
<evidence type="ECO:0000259" key="6">
    <source>
        <dbReference type="Pfam" id="PF02900"/>
    </source>
</evidence>
<evidence type="ECO:0000313" key="8">
    <source>
        <dbReference type="Proteomes" id="UP000077069"/>
    </source>
</evidence>
<dbReference type="GO" id="GO:0016702">
    <property type="term" value="F:oxidoreductase activity, acting on single donors with incorporation of molecular oxygen, incorporation of two atoms of oxygen"/>
    <property type="evidence" value="ECO:0007669"/>
    <property type="project" value="UniProtKB-ARBA"/>
</dbReference>
<dbReference type="GeneID" id="28764187"/>
<evidence type="ECO:0000256" key="1">
    <source>
        <dbReference type="ARBA" id="ARBA00001947"/>
    </source>
</evidence>
<dbReference type="GO" id="GO:0008270">
    <property type="term" value="F:zinc ion binding"/>
    <property type="evidence" value="ECO:0007669"/>
    <property type="project" value="InterPro"/>
</dbReference>
<proteinExistence type="inferred from homology"/>
<sequence>MCFDCSDPFLKYIRFSVLLAGLSIPLLCKRQQAIRVEFSLLPLHTTMTTPTQMMPVYFLGIGGPNFMENTHHPAYAQLTSVGNEITTRVKPKAIVVFSAHWQGGHTSIAINAAEETDIIYDFYGFPKHYYEFKYPSKGSPELADKVATLLEKSGVKIEKVKRGLDHGVWVRFAAAFDPKKNPLHVPIVQHYRLGQALQSLRQEGILIVGAGMAVHNLYDFRATRGTGRTMPYVFTFDDALKEAATTLPEDREAKMAGLLNREDARKAAPTLEHLLPMYVVAGAANNDTGERLWTLTEGSLSWAQYRFGKVPGA</sequence>
<dbReference type="Proteomes" id="UP000077069">
    <property type="component" value="Unassembled WGS sequence"/>
</dbReference>
<dbReference type="Gene3D" id="3.40.830.10">
    <property type="entry name" value="LigB-like"/>
    <property type="match status" value="1"/>
</dbReference>
<dbReference type="PIRSF" id="PIRSF006157">
    <property type="entry name" value="Doxgns_DODA"/>
    <property type="match status" value="1"/>
</dbReference>
<reference evidence="7 8" key="1">
    <citation type="submission" date="2016-05" db="EMBL/GenBank/DDBJ databases">
        <title>Comparative analysis of secretome profiles of manganese(II)-oxidizing ascomycete fungi.</title>
        <authorList>
            <consortium name="DOE Joint Genome Institute"/>
            <person name="Zeiner C.A."/>
            <person name="Purvine S.O."/>
            <person name="Zink E.M."/>
            <person name="Wu S."/>
            <person name="Pasa-Tolic L."/>
            <person name="Chaput D.L."/>
            <person name="Haridas S."/>
            <person name="Grigoriev I.V."/>
            <person name="Santelli C.M."/>
            <person name="Hansel C.M."/>
        </authorList>
    </citation>
    <scope>NUCLEOTIDE SEQUENCE [LARGE SCALE GENOMIC DNA]</scope>
    <source>
        <strain evidence="7 8">AP3s5-JAC2a</strain>
    </source>
</reference>
<gene>
    <name evidence="7" type="ORF">CC84DRAFT_1183697</name>
</gene>
<keyword evidence="4" id="KW-0862">Zinc</keyword>